<evidence type="ECO:0000313" key="4">
    <source>
        <dbReference type="Proteomes" id="UP000388235"/>
    </source>
</evidence>
<keyword evidence="3" id="KW-0489">Methyltransferase</keyword>
<proteinExistence type="predicted"/>
<protein>
    <submittedName>
        <fullName evidence="3">Methyltransferase domain-containing protein</fullName>
    </submittedName>
</protein>
<name>A0A5Q2QF41_9GAMM</name>
<dbReference type="RefSeq" id="WP_153714160.1">
    <property type="nucleotide sequence ID" value="NZ_CP045871.1"/>
</dbReference>
<evidence type="ECO:0000313" key="3">
    <source>
        <dbReference type="EMBL" id="QGG80656.1"/>
    </source>
</evidence>
<dbReference type="EMBL" id="CP045871">
    <property type="protein sequence ID" value="QGG80656.1"/>
    <property type="molecule type" value="Genomic_DNA"/>
</dbReference>
<dbReference type="AlphaFoldDB" id="A0A5Q2QF41"/>
<reference evidence="3 4" key="1">
    <citation type="submission" date="2019-11" db="EMBL/GenBank/DDBJ databases">
        <authorList>
            <person name="Khan S.A."/>
            <person name="Jeon C.O."/>
            <person name="Chun B.H."/>
        </authorList>
    </citation>
    <scope>NUCLEOTIDE SEQUENCE [LARGE SCALE GENOMIC DNA]</scope>
    <source>
        <strain evidence="3 4">IMCC 1097</strain>
    </source>
</reference>
<dbReference type="GO" id="GO:0032259">
    <property type="term" value="P:methylation"/>
    <property type="evidence" value="ECO:0007669"/>
    <property type="project" value="UniProtKB-KW"/>
</dbReference>
<dbReference type="GO" id="GO:0008168">
    <property type="term" value="F:methyltransferase activity"/>
    <property type="evidence" value="ECO:0007669"/>
    <property type="project" value="UniProtKB-KW"/>
</dbReference>
<accession>A0A5Q2QF41</accession>
<dbReference type="Gene3D" id="3.40.50.150">
    <property type="entry name" value="Vaccinia Virus protein VP39"/>
    <property type="match status" value="1"/>
</dbReference>
<dbReference type="PANTHER" id="PTHR43861">
    <property type="entry name" value="TRANS-ACONITATE 2-METHYLTRANSFERASE-RELATED"/>
    <property type="match status" value="1"/>
</dbReference>
<dbReference type="OrthoDB" id="9786503at2"/>
<feature type="domain" description="Methyltransferase" evidence="2">
    <location>
        <begin position="37"/>
        <end position="128"/>
    </location>
</feature>
<organism evidence="3 4">
    <name type="scientific">Litorivicinus lipolyticus</name>
    <dbReference type="NCBI Taxonomy" id="418701"/>
    <lineage>
        <taxon>Bacteria</taxon>
        <taxon>Pseudomonadati</taxon>
        <taxon>Pseudomonadota</taxon>
        <taxon>Gammaproteobacteria</taxon>
        <taxon>Oceanospirillales</taxon>
        <taxon>Litorivicinaceae</taxon>
        <taxon>Litorivicinus</taxon>
    </lineage>
</organism>
<dbReference type="Proteomes" id="UP000388235">
    <property type="component" value="Chromosome"/>
</dbReference>
<dbReference type="SUPFAM" id="SSF53335">
    <property type="entry name" value="S-adenosyl-L-methionine-dependent methyltransferases"/>
    <property type="match status" value="1"/>
</dbReference>
<evidence type="ECO:0000259" key="2">
    <source>
        <dbReference type="Pfam" id="PF13649"/>
    </source>
</evidence>
<dbReference type="CDD" id="cd02440">
    <property type="entry name" value="AdoMet_MTases"/>
    <property type="match status" value="1"/>
</dbReference>
<gene>
    <name evidence="3" type="ORF">GH975_08785</name>
</gene>
<dbReference type="Pfam" id="PF13649">
    <property type="entry name" value="Methyltransf_25"/>
    <property type="match status" value="1"/>
</dbReference>
<dbReference type="InterPro" id="IPR029063">
    <property type="entry name" value="SAM-dependent_MTases_sf"/>
</dbReference>
<dbReference type="PANTHER" id="PTHR43861:SF3">
    <property type="entry name" value="PUTATIVE (AFU_ORTHOLOGUE AFUA_2G14390)-RELATED"/>
    <property type="match status" value="1"/>
</dbReference>
<keyword evidence="1 3" id="KW-0808">Transferase</keyword>
<dbReference type="KEGG" id="llp:GH975_08785"/>
<dbReference type="InterPro" id="IPR041698">
    <property type="entry name" value="Methyltransf_25"/>
</dbReference>
<sequence length="198" mass="21551">MLMWNEKFAGDAYFYGVAPCEWLVMNRHRYPTGGRALAIGDGEGRNGVYLASLGLDTTSLDQSEVGLAKAEKLAAARAVELSTWHADLADIELATDHYDVIVAIYAHLPQPLRAHTHAACARALKPGGLFVLEAFHPKQLNYRSGGPKIVDLLYRAEDVCSELHGLTVLDAQEGLTQLAEGTGHRGPGYVTRVVARRD</sequence>
<evidence type="ECO:0000256" key="1">
    <source>
        <dbReference type="ARBA" id="ARBA00022679"/>
    </source>
</evidence>
<keyword evidence="4" id="KW-1185">Reference proteome</keyword>